<dbReference type="PANTHER" id="PTHR38008">
    <property type="entry name" value="HEMOLYSIN-RELATED"/>
    <property type="match status" value="1"/>
</dbReference>
<dbReference type="InterPro" id="IPR005590">
    <property type="entry name" value="DUF333"/>
</dbReference>
<dbReference type="RefSeq" id="WP_281448310.1">
    <property type="nucleotide sequence ID" value="NZ_JASBAO010000001.1"/>
</dbReference>
<keyword evidence="2" id="KW-1185">Reference proteome</keyword>
<name>A0ABT6Q3Y0_9PROT</name>
<dbReference type="PANTHER" id="PTHR38008:SF2">
    <property type="entry name" value="HEMOLYSIN"/>
    <property type="match status" value="1"/>
</dbReference>
<gene>
    <name evidence="1" type="ORF">QJV27_07505</name>
</gene>
<dbReference type="EMBL" id="JASBAO010000001">
    <property type="protein sequence ID" value="MDI2091214.1"/>
    <property type="molecule type" value="Genomic_DNA"/>
</dbReference>
<comment type="caution">
    <text evidence="1">The sequence shown here is derived from an EMBL/GenBank/DDBJ whole genome shotgun (WGS) entry which is preliminary data.</text>
</comment>
<organism evidence="1 2">
    <name type="scientific">Commensalibacter oyaizuii</name>
    <dbReference type="NCBI Taxonomy" id="3043873"/>
    <lineage>
        <taxon>Bacteria</taxon>
        <taxon>Pseudomonadati</taxon>
        <taxon>Pseudomonadota</taxon>
        <taxon>Alphaproteobacteria</taxon>
        <taxon>Acetobacterales</taxon>
        <taxon>Acetobacteraceae</taxon>
    </lineage>
</organism>
<dbReference type="Proteomes" id="UP001431634">
    <property type="component" value="Unassembled WGS sequence"/>
</dbReference>
<sequence length="86" mass="9804">MQCSKFFNYAIMLGLLVLTGCQNHQKFQKSKTSVGKLGMANPASVYCLQKRGKLIMVNTKEGQYGDCLLPSGERIEEWKLYRKDHT</sequence>
<dbReference type="PROSITE" id="PS51257">
    <property type="entry name" value="PROKAR_LIPOPROTEIN"/>
    <property type="match status" value="1"/>
</dbReference>
<protein>
    <submittedName>
        <fullName evidence="1">DUF333 domain-containing protein</fullName>
    </submittedName>
</protein>
<dbReference type="Pfam" id="PF03891">
    <property type="entry name" value="DUF333"/>
    <property type="match status" value="1"/>
</dbReference>
<reference evidence="1" key="1">
    <citation type="submission" date="2023-05" db="EMBL/GenBank/DDBJ databases">
        <title>Whole genome sequence of Commensalibacter sp.</title>
        <authorList>
            <person name="Charoenyingcharoen P."/>
            <person name="Yukphan P."/>
        </authorList>
    </citation>
    <scope>NUCLEOTIDE SEQUENCE</scope>
    <source>
        <strain evidence="1">TBRC 16381</strain>
    </source>
</reference>
<evidence type="ECO:0000313" key="2">
    <source>
        <dbReference type="Proteomes" id="UP001431634"/>
    </source>
</evidence>
<proteinExistence type="predicted"/>
<evidence type="ECO:0000313" key="1">
    <source>
        <dbReference type="EMBL" id="MDI2091214.1"/>
    </source>
</evidence>
<accession>A0ABT6Q3Y0</accession>